<protein>
    <submittedName>
        <fullName evidence="2">FAD-dependent oxidoreductase</fullName>
    </submittedName>
</protein>
<dbReference type="Proteomes" id="UP000631653">
    <property type="component" value="Unassembled WGS sequence"/>
</dbReference>
<dbReference type="NCBIfam" id="TIGR01409">
    <property type="entry name" value="TAT_signal_seq"/>
    <property type="match status" value="1"/>
</dbReference>
<keyword evidence="3" id="KW-1185">Reference proteome</keyword>
<accession>A0ABX0JV03</accession>
<dbReference type="RefSeq" id="WP_173568510.1">
    <property type="nucleotide sequence ID" value="NZ_WOSY01000001.1"/>
</dbReference>
<reference evidence="2 3" key="1">
    <citation type="journal article" date="2020" name="Int. J. Syst. Evol. Microbiol.">
        <title>Novel acetic acid bacteria from cider fermentations: Acetobacter conturbans sp. nov. and Acetobacter fallax sp. nov.</title>
        <authorList>
            <person name="Sombolestani A.S."/>
            <person name="Cleenwerck I."/>
            <person name="Cnockaert M."/>
            <person name="Borremans W."/>
            <person name="Wieme A.D."/>
            <person name="De Vuyst L."/>
            <person name="Vandamme P."/>
        </authorList>
    </citation>
    <scope>NUCLEOTIDE SEQUENCE [LARGE SCALE GENOMIC DNA]</scope>
    <source>
        <strain evidence="2 3">LMG 1627</strain>
    </source>
</reference>
<dbReference type="Gene3D" id="3.50.50.60">
    <property type="entry name" value="FAD/NAD(P)-binding domain"/>
    <property type="match status" value="1"/>
</dbReference>
<comment type="caution">
    <text evidence="2">The sequence shown here is derived from an EMBL/GenBank/DDBJ whole genome shotgun (WGS) entry which is preliminary data.</text>
</comment>
<dbReference type="InterPro" id="IPR006311">
    <property type="entry name" value="TAT_signal"/>
</dbReference>
<gene>
    <name evidence="2" type="ORF">GOB81_00985</name>
</gene>
<organism evidence="2 3">
    <name type="scientific">Acetobacter conturbans</name>
    <dbReference type="NCBI Taxonomy" id="1737472"/>
    <lineage>
        <taxon>Bacteria</taxon>
        <taxon>Pseudomonadati</taxon>
        <taxon>Pseudomonadota</taxon>
        <taxon>Alphaproteobacteria</taxon>
        <taxon>Acetobacterales</taxon>
        <taxon>Acetobacteraceae</taxon>
        <taxon>Acetobacter</taxon>
    </lineage>
</organism>
<dbReference type="InterPro" id="IPR019546">
    <property type="entry name" value="TAT_signal_bac_arc"/>
</dbReference>
<sequence length="646" mass="69157">MARPINRRDFIQGVAAAGATLAMTSGAMAQETSHLESDVSNNYPPLRTGMRGMHPGAFEAAHALRDGAPQPVPVSTGETYDLVVVGAGLSGLSAAWYYRQAAGPSARILVLDNHDDFGGHAKRNEFVFNGRKLVATGGSAYMVAPRSWTRDAIGLIDALGIDWRAGKQRHSGAAKAAGLHPGVFFNEAVYGRDILVQDGNLMKPTHEFLARTPLPPALQSEIFRLTHGTTDYLPGLTVDQKIERLRSISYRTYLLDVAKFSPEILSFTQGVWCLGNDMASAWLALFRGKPGFAGLGLSIPQGSPENPKEEAEDFILPAGNSDIARLIVRSLIPDALVAGSWESVEGARVDYGTLDRTGSPTRIRLSSIVVNARHLGPKPHQFEPDGREVAVSYMQGGKCWSVKAQNVVMAGMNNMIPYICPDIPGSQATALHTAVRACNQATNVLFRNWEAFAKLKTGGIICPNAFYGSILPELHSTVGSVQGVHDPSQPVIVSFATAANSGIAANPTMMSELLHGAVPPPGTAMDDQFRAIRAGLLQAPFSQFERAVRKQAAGALAGGGFDPARDILAITVNRWPHGFATGRNVLFDHTGPDDLSPTIIAKQKFGRIAIANSDSSGIGIAQTAIDEGCRAVRDLQPRVYGYYETV</sequence>
<dbReference type="InterPro" id="IPR036188">
    <property type="entry name" value="FAD/NAD-bd_sf"/>
</dbReference>
<dbReference type="SUPFAM" id="SSF51905">
    <property type="entry name" value="FAD/NAD(P)-binding domain"/>
    <property type="match status" value="2"/>
</dbReference>
<name>A0ABX0JV03_9PROT</name>
<evidence type="ECO:0000313" key="3">
    <source>
        <dbReference type="Proteomes" id="UP000631653"/>
    </source>
</evidence>
<keyword evidence="1" id="KW-0732">Signal</keyword>
<dbReference type="EMBL" id="WOSY01000001">
    <property type="protein sequence ID" value="NHN87212.1"/>
    <property type="molecule type" value="Genomic_DNA"/>
</dbReference>
<dbReference type="Pfam" id="PF13450">
    <property type="entry name" value="NAD_binding_8"/>
    <property type="match status" value="1"/>
</dbReference>
<evidence type="ECO:0000256" key="1">
    <source>
        <dbReference type="SAM" id="SignalP"/>
    </source>
</evidence>
<feature type="signal peptide" evidence="1">
    <location>
        <begin position="1"/>
        <end position="29"/>
    </location>
</feature>
<evidence type="ECO:0000313" key="2">
    <source>
        <dbReference type="EMBL" id="NHN87212.1"/>
    </source>
</evidence>
<proteinExistence type="predicted"/>
<feature type="chain" id="PRO_5045066926" evidence="1">
    <location>
        <begin position="30"/>
        <end position="646"/>
    </location>
</feature>
<dbReference type="PROSITE" id="PS51318">
    <property type="entry name" value="TAT"/>
    <property type="match status" value="1"/>
</dbReference>